<evidence type="ECO:0000313" key="2">
    <source>
        <dbReference type="Proteomes" id="UP000318815"/>
    </source>
</evidence>
<dbReference type="RefSeq" id="WP_146308614.1">
    <property type="nucleotide sequence ID" value="NZ_VOHS01000093.1"/>
</dbReference>
<name>A0A5C6LKT7_9BACT</name>
<dbReference type="OrthoDB" id="8765545at2"/>
<reference evidence="1 2" key="1">
    <citation type="submission" date="2019-08" db="EMBL/GenBank/DDBJ databases">
        <title>Whole genome sequencing of chitin degrading bacteria Chitinophaga pinensis YS16.</title>
        <authorList>
            <person name="Singh R.P."/>
            <person name="Manchanda G."/>
            <person name="Maurya I.K."/>
            <person name="Joshi N.K."/>
            <person name="Srivastava A.K."/>
        </authorList>
    </citation>
    <scope>NUCLEOTIDE SEQUENCE [LARGE SCALE GENOMIC DNA]</scope>
    <source>
        <strain evidence="1 2">YS-16</strain>
    </source>
</reference>
<comment type="caution">
    <text evidence="1">The sequence shown here is derived from an EMBL/GenBank/DDBJ whole genome shotgun (WGS) entry which is preliminary data.</text>
</comment>
<dbReference type="EMBL" id="VOHS01000093">
    <property type="protein sequence ID" value="TWV88970.1"/>
    <property type="molecule type" value="Genomic_DNA"/>
</dbReference>
<proteinExistence type="predicted"/>
<protein>
    <submittedName>
        <fullName evidence="1">Uncharacterized protein</fullName>
    </submittedName>
</protein>
<evidence type="ECO:0000313" key="1">
    <source>
        <dbReference type="EMBL" id="TWV88970.1"/>
    </source>
</evidence>
<keyword evidence="2" id="KW-1185">Reference proteome</keyword>
<dbReference type="Proteomes" id="UP000318815">
    <property type="component" value="Unassembled WGS sequence"/>
</dbReference>
<sequence length="153" mass="17860">MTNMLTKWEIDFAKIVLDEIEYRTILLEKLQMKLLSELTDEVQDLQPLFHRALWIFGPEYETIEYTSNQGMTKVIQDLFGVDRLKGSRNRPDFAILPDSTVGMYSFSKYDMEGAEIGIDRLTIVELKRPGVLIDDEQKSQAWKYVTELLKKAF</sequence>
<dbReference type="AlphaFoldDB" id="A0A5C6LKT7"/>
<accession>A0A5C6LKT7</accession>
<gene>
    <name evidence="1" type="ORF">FEF09_30220</name>
</gene>
<organism evidence="1 2">
    <name type="scientific">Chitinophaga pinensis</name>
    <dbReference type="NCBI Taxonomy" id="79329"/>
    <lineage>
        <taxon>Bacteria</taxon>
        <taxon>Pseudomonadati</taxon>
        <taxon>Bacteroidota</taxon>
        <taxon>Chitinophagia</taxon>
        <taxon>Chitinophagales</taxon>
        <taxon>Chitinophagaceae</taxon>
        <taxon>Chitinophaga</taxon>
    </lineage>
</organism>